<evidence type="ECO:0000256" key="3">
    <source>
        <dbReference type="ARBA" id="ARBA00022960"/>
    </source>
</evidence>
<dbReference type="GO" id="GO:0008360">
    <property type="term" value="P:regulation of cell shape"/>
    <property type="evidence" value="ECO:0007669"/>
    <property type="project" value="UniProtKB-KW"/>
</dbReference>
<dbReference type="InterPro" id="IPR055342">
    <property type="entry name" value="MreC_beta-barrel_core"/>
</dbReference>
<dbReference type="PANTHER" id="PTHR34138:SF1">
    <property type="entry name" value="CELL SHAPE-DETERMINING PROTEIN MREC"/>
    <property type="match status" value="1"/>
</dbReference>
<dbReference type="AlphaFoldDB" id="A0AAX1TNL1"/>
<dbReference type="Gene3D" id="2.40.10.350">
    <property type="entry name" value="Rod shape-determining protein MreC, domain 2"/>
    <property type="match status" value="1"/>
</dbReference>
<name>A0AAX1TNL1_9FUSO</name>
<protein>
    <recommendedName>
        <fullName evidence="2 5">Cell shape-determining protein MreC</fullName>
    </recommendedName>
    <alternativeName>
        <fullName evidence="4 5">Cell shape protein MreC</fullName>
    </alternativeName>
</protein>
<feature type="coiled-coil region" evidence="6">
    <location>
        <begin position="91"/>
        <end position="121"/>
    </location>
</feature>
<dbReference type="NCBIfam" id="TIGR00219">
    <property type="entry name" value="mreC"/>
    <property type="match status" value="1"/>
</dbReference>
<reference evidence="8 9" key="1">
    <citation type="submission" date="2018-06" db="EMBL/GenBank/DDBJ databases">
        <authorList>
            <consortium name="Pathogen Informatics"/>
            <person name="Doyle S."/>
        </authorList>
    </citation>
    <scope>NUCLEOTIDE SEQUENCE [LARGE SCALE GENOMIC DNA]</scope>
    <source>
        <strain evidence="8 9">NCTC12112</strain>
    </source>
</reference>
<dbReference type="Gene3D" id="2.40.10.340">
    <property type="entry name" value="Rod shape-determining protein MreC, domain 1"/>
    <property type="match status" value="1"/>
</dbReference>
<dbReference type="Pfam" id="PF04085">
    <property type="entry name" value="MreC"/>
    <property type="match status" value="1"/>
</dbReference>
<dbReference type="KEGG" id="ful:C4N20_00010"/>
<evidence type="ECO:0000256" key="6">
    <source>
        <dbReference type="SAM" id="Coils"/>
    </source>
</evidence>
<evidence type="ECO:0000259" key="7">
    <source>
        <dbReference type="Pfam" id="PF04085"/>
    </source>
</evidence>
<gene>
    <name evidence="8" type="ORF">NCTC12112_01868</name>
</gene>
<evidence type="ECO:0000313" key="8">
    <source>
        <dbReference type="EMBL" id="SQJ04740.1"/>
    </source>
</evidence>
<dbReference type="InterPro" id="IPR042175">
    <property type="entry name" value="Cell/Rod_MreC_2"/>
</dbReference>
<organism evidence="8 9">
    <name type="scientific">Fusobacterium ulcerans</name>
    <dbReference type="NCBI Taxonomy" id="861"/>
    <lineage>
        <taxon>Bacteria</taxon>
        <taxon>Fusobacteriati</taxon>
        <taxon>Fusobacteriota</taxon>
        <taxon>Fusobacteriia</taxon>
        <taxon>Fusobacteriales</taxon>
        <taxon>Fusobacteriaceae</taxon>
        <taxon>Fusobacterium</taxon>
    </lineage>
</organism>
<evidence type="ECO:0000256" key="5">
    <source>
        <dbReference type="PIRNR" id="PIRNR038471"/>
    </source>
</evidence>
<keyword evidence="3 5" id="KW-0133">Cell shape</keyword>
<evidence type="ECO:0000313" key="9">
    <source>
        <dbReference type="Proteomes" id="UP000249008"/>
    </source>
</evidence>
<dbReference type="GO" id="GO:0005886">
    <property type="term" value="C:plasma membrane"/>
    <property type="evidence" value="ECO:0007669"/>
    <property type="project" value="TreeGrafter"/>
</dbReference>
<keyword evidence="6" id="KW-0175">Coiled coil</keyword>
<dbReference type="InterPro" id="IPR042177">
    <property type="entry name" value="Cell/Rod_1"/>
</dbReference>
<dbReference type="GeneID" id="78453173"/>
<sequence length="272" mass="31226">MIRKDKSSSKKNKILFLFIGIILLLFFFRGALNHIIDGVGYLFFPVQKSIYNTGNYFKETSYAVTEYKHILEENKRLKTENVKLDMVTEFNVTLVEENERLKNLLEMKEESQKDLRVARVNFRTPSNLYERFYIDLGKKDGMAKDMIVLSGKNLIGKIGKVYDDYSMVDMVTGENFNISALTENSMLGIAKGSNEGNGELYFEPNTFENTIKSGEKVYTSGISDIYPKGLYIGYISEIDQDESEIFRSIKIKTDIDVLNLSEVLVIIPKEKE</sequence>
<proteinExistence type="inferred from homology"/>
<dbReference type="PIRSF" id="PIRSF038471">
    <property type="entry name" value="MreC"/>
    <property type="match status" value="1"/>
</dbReference>
<feature type="domain" description="Rod shape-determining protein MreC beta-barrel core" evidence="7">
    <location>
        <begin position="122"/>
        <end position="266"/>
    </location>
</feature>
<comment type="function">
    <text evidence="5">Involved in formation and maintenance of cell shape.</text>
</comment>
<dbReference type="PANTHER" id="PTHR34138">
    <property type="entry name" value="CELL SHAPE-DETERMINING PROTEIN MREC"/>
    <property type="match status" value="1"/>
</dbReference>
<evidence type="ECO:0000256" key="2">
    <source>
        <dbReference type="ARBA" id="ARBA00013855"/>
    </source>
</evidence>
<dbReference type="RefSeq" id="WP_005982218.1">
    <property type="nucleotide sequence ID" value="NZ_BAABXY010000001.1"/>
</dbReference>
<dbReference type="EMBL" id="LS483487">
    <property type="protein sequence ID" value="SQJ04740.1"/>
    <property type="molecule type" value="Genomic_DNA"/>
</dbReference>
<accession>A0AAX1TNL1</accession>
<evidence type="ECO:0000256" key="4">
    <source>
        <dbReference type="ARBA" id="ARBA00032089"/>
    </source>
</evidence>
<comment type="similarity">
    <text evidence="1 5">Belongs to the MreC family.</text>
</comment>
<evidence type="ECO:0000256" key="1">
    <source>
        <dbReference type="ARBA" id="ARBA00009369"/>
    </source>
</evidence>
<dbReference type="Proteomes" id="UP000249008">
    <property type="component" value="Chromosome 1"/>
</dbReference>
<dbReference type="InterPro" id="IPR007221">
    <property type="entry name" value="MreC"/>
</dbReference>